<dbReference type="GO" id="GO:0016491">
    <property type="term" value="F:oxidoreductase activity"/>
    <property type="evidence" value="ECO:0007669"/>
    <property type="project" value="UniProtKB-KW"/>
</dbReference>
<name>A0A9P4V3Y4_9PLEO</name>
<dbReference type="InterPro" id="IPR050416">
    <property type="entry name" value="FAD-linked_Oxidoreductase"/>
</dbReference>
<dbReference type="GO" id="GO:0071949">
    <property type="term" value="F:FAD binding"/>
    <property type="evidence" value="ECO:0007669"/>
    <property type="project" value="InterPro"/>
</dbReference>
<dbReference type="Pfam" id="PF01565">
    <property type="entry name" value="FAD_binding_4"/>
    <property type="match status" value="1"/>
</dbReference>
<dbReference type="InterPro" id="IPR036318">
    <property type="entry name" value="FAD-bd_PCMH-like_sf"/>
</dbReference>
<comment type="similarity">
    <text evidence="1">Belongs to the oxygen-dependent FAD-linked oxidoreductase family.</text>
</comment>
<keyword evidence="2" id="KW-0285">Flavoprotein</keyword>
<evidence type="ECO:0000256" key="4">
    <source>
        <dbReference type="ARBA" id="ARBA00023002"/>
    </source>
</evidence>
<accession>A0A9P4V3Y4</accession>
<dbReference type="SUPFAM" id="SSF56176">
    <property type="entry name" value="FAD-binding/transporter-associated domain-like"/>
    <property type="match status" value="1"/>
</dbReference>
<protein>
    <submittedName>
        <fullName evidence="6">FAD-binding domain-containing protein</fullName>
    </submittedName>
</protein>
<keyword evidence="7" id="KW-1185">Reference proteome</keyword>
<evidence type="ECO:0000313" key="7">
    <source>
        <dbReference type="Proteomes" id="UP000799444"/>
    </source>
</evidence>
<evidence type="ECO:0000256" key="2">
    <source>
        <dbReference type="ARBA" id="ARBA00022630"/>
    </source>
</evidence>
<dbReference type="Gene3D" id="3.30.465.10">
    <property type="match status" value="1"/>
</dbReference>
<keyword evidence="3" id="KW-0274">FAD</keyword>
<dbReference type="InterPro" id="IPR016166">
    <property type="entry name" value="FAD-bd_PCMH"/>
</dbReference>
<sequence length="492" mass="53121">MHVLSVTDIIDAISAIGDDISVSKRAAAACKIADHVFPGRVFTANDPEYREEQDFNWSQTCWLPAACFIQPRTTAEVAAAVVVIRNVQVKYAVRSGGHNPNAGFGSIDESGVLLDLHGLDTLNLGHGGILQAGPGNTWGRVYDFLDPHGVSAIGGRHYTVGLPGFFLGGGMTFFPNLYGLGTDSVVNYEVVLANSTVVNANAEENADLFRALKGGGPNFGIVTRFDIQTHPLHNVQYSLNLYDPSDYVNILNATVAVQAAMESDPKIGFFLNVNPTVIIAGLLYADWPASPPAAFDAFASLKSFWGPFIPTTNGSIASLTSAINIGDFPAKREPFAASTEVDHELYIQVHQRYLKLLETDMPSANLSYTIQPVATGAIQAGEKRGGNALGLEVVPQSWWAPLVEWFDDSDDAAAHKVLNDLGHSVQALAKGQGKALDYQFMNDASHTQTILDSYGSDNARFLKEVAEKYDQEGTLQTLQNDGFLLRKLDSRA</sequence>
<reference evidence="6" key="1">
    <citation type="journal article" date="2020" name="Stud. Mycol.">
        <title>101 Dothideomycetes genomes: a test case for predicting lifestyles and emergence of pathogens.</title>
        <authorList>
            <person name="Haridas S."/>
            <person name="Albert R."/>
            <person name="Binder M."/>
            <person name="Bloem J."/>
            <person name="Labutti K."/>
            <person name="Salamov A."/>
            <person name="Andreopoulos B."/>
            <person name="Baker S."/>
            <person name="Barry K."/>
            <person name="Bills G."/>
            <person name="Bluhm B."/>
            <person name="Cannon C."/>
            <person name="Castanera R."/>
            <person name="Culley D."/>
            <person name="Daum C."/>
            <person name="Ezra D."/>
            <person name="Gonzalez J."/>
            <person name="Henrissat B."/>
            <person name="Kuo A."/>
            <person name="Liang C."/>
            <person name="Lipzen A."/>
            <person name="Lutzoni F."/>
            <person name="Magnuson J."/>
            <person name="Mondo S."/>
            <person name="Nolan M."/>
            <person name="Ohm R."/>
            <person name="Pangilinan J."/>
            <person name="Park H.-J."/>
            <person name="Ramirez L."/>
            <person name="Alfaro M."/>
            <person name="Sun H."/>
            <person name="Tritt A."/>
            <person name="Yoshinaga Y."/>
            <person name="Zwiers L.-H."/>
            <person name="Turgeon B."/>
            <person name="Goodwin S."/>
            <person name="Spatafora J."/>
            <person name="Crous P."/>
            <person name="Grigoriev I."/>
        </authorList>
    </citation>
    <scope>NUCLEOTIDE SEQUENCE</scope>
    <source>
        <strain evidence="6">CBS 125425</strain>
    </source>
</reference>
<dbReference type="InterPro" id="IPR016169">
    <property type="entry name" value="FAD-bd_PCMH_sub2"/>
</dbReference>
<comment type="caution">
    <text evidence="6">The sequence shown here is derived from an EMBL/GenBank/DDBJ whole genome shotgun (WGS) entry which is preliminary data.</text>
</comment>
<keyword evidence="4" id="KW-0560">Oxidoreductase</keyword>
<dbReference type="AlphaFoldDB" id="A0A9P4V3Y4"/>
<dbReference type="Proteomes" id="UP000799444">
    <property type="component" value="Unassembled WGS sequence"/>
</dbReference>
<organism evidence="6 7">
    <name type="scientific">Polyplosphaeria fusca</name>
    <dbReference type="NCBI Taxonomy" id="682080"/>
    <lineage>
        <taxon>Eukaryota</taxon>
        <taxon>Fungi</taxon>
        <taxon>Dikarya</taxon>
        <taxon>Ascomycota</taxon>
        <taxon>Pezizomycotina</taxon>
        <taxon>Dothideomycetes</taxon>
        <taxon>Pleosporomycetidae</taxon>
        <taxon>Pleosporales</taxon>
        <taxon>Tetraplosphaeriaceae</taxon>
        <taxon>Polyplosphaeria</taxon>
    </lineage>
</organism>
<dbReference type="Gene3D" id="3.30.43.10">
    <property type="entry name" value="Uridine Diphospho-n-acetylenolpyruvylglucosamine Reductase, domain 2"/>
    <property type="match status" value="1"/>
</dbReference>
<dbReference type="PANTHER" id="PTHR42973:SF54">
    <property type="entry name" value="FAD-BINDING PCMH-TYPE DOMAIN-CONTAINING PROTEIN"/>
    <property type="match status" value="1"/>
</dbReference>
<evidence type="ECO:0000256" key="3">
    <source>
        <dbReference type="ARBA" id="ARBA00022827"/>
    </source>
</evidence>
<evidence type="ECO:0000256" key="1">
    <source>
        <dbReference type="ARBA" id="ARBA00005466"/>
    </source>
</evidence>
<dbReference type="PANTHER" id="PTHR42973">
    <property type="entry name" value="BINDING OXIDOREDUCTASE, PUTATIVE (AFU_ORTHOLOGUE AFUA_1G17690)-RELATED"/>
    <property type="match status" value="1"/>
</dbReference>
<dbReference type="OrthoDB" id="2151789at2759"/>
<evidence type="ECO:0000259" key="5">
    <source>
        <dbReference type="PROSITE" id="PS51387"/>
    </source>
</evidence>
<feature type="domain" description="FAD-binding PCMH-type" evidence="5">
    <location>
        <begin position="61"/>
        <end position="232"/>
    </location>
</feature>
<dbReference type="PROSITE" id="PS51387">
    <property type="entry name" value="FAD_PCMH"/>
    <property type="match status" value="1"/>
</dbReference>
<evidence type="ECO:0000313" key="6">
    <source>
        <dbReference type="EMBL" id="KAF2734805.1"/>
    </source>
</evidence>
<dbReference type="Gene3D" id="3.40.462.20">
    <property type="match status" value="1"/>
</dbReference>
<dbReference type="InterPro" id="IPR016167">
    <property type="entry name" value="FAD-bd_PCMH_sub1"/>
</dbReference>
<dbReference type="EMBL" id="ML996143">
    <property type="protein sequence ID" value="KAF2734805.1"/>
    <property type="molecule type" value="Genomic_DNA"/>
</dbReference>
<gene>
    <name evidence="6" type="ORF">EJ04DRAFT_534656</name>
</gene>
<proteinExistence type="inferred from homology"/>
<dbReference type="InterPro" id="IPR006094">
    <property type="entry name" value="Oxid_FAD_bind_N"/>
</dbReference>